<organism evidence="9 10">
    <name type="scientific">Fonsecaea monophora</name>
    <dbReference type="NCBI Taxonomy" id="254056"/>
    <lineage>
        <taxon>Eukaryota</taxon>
        <taxon>Fungi</taxon>
        <taxon>Dikarya</taxon>
        <taxon>Ascomycota</taxon>
        <taxon>Pezizomycotina</taxon>
        <taxon>Eurotiomycetes</taxon>
        <taxon>Chaetothyriomycetidae</taxon>
        <taxon>Chaetothyriales</taxon>
        <taxon>Herpotrichiellaceae</taxon>
        <taxon>Fonsecaea</taxon>
    </lineage>
</organism>
<name>A0A177FJ59_9EURO</name>
<dbReference type="InterPro" id="IPR007219">
    <property type="entry name" value="XnlR_reg_dom"/>
</dbReference>
<accession>A0A177FJ59</accession>
<dbReference type="PANTHER" id="PTHR47171">
    <property type="entry name" value="FARA-RELATED"/>
    <property type="match status" value="1"/>
</dbReference>
<dbReference type="AlphaFoldDB" id="A0A177FJ59"/>
<dbReference type="SMART" id="SM00066">
    <property type="entry name" value="GAL4"/>
    <property type="match status" value="1"/>
</dbReference>
<dbReference type="OrthoDB" id="10251155at2759"/>
<dbReference type="InterPro" id="IPR001138">
    <property type="entry name" value="Zn2Cys6_DnaBD"/>
</dbReference>
<keyword evidence="5" id="KW-0804">Transcription</keyword>
<keyword evidence="10" id="KW-1185">Reference proteome</keyword>
<feature type="domain" description="Zn(2)-C6 fungal-type" evidence="8">
    <location>
        <begin position="10"/>
        <end position="40"/>
    </location>
</feature>
<dbReference type="GO" id="GO:0006351">
    <property type="term" value="P:DNA-templated transcription"/>
    <property type="evidence" value="ECO:0007669"/>
    <property type="project" value="InterPro"/>
</dbReference>
<dbReference type="InterPro" id="IPR036864">
    <property type="entry name" value="Zn2-C6_fun-type_DNA-bd_sf"/>
</dbReference>
<evidence type="ECO:0000256" key="2">
    <source>
        <dbReference type="ARBA" id="ARBA00022833"/>
    </source>
</evidence>
<feature type="region of interest" description="Disordered" evidence="7">
    <location>
        <begin position="50"/>
        <end position="83"/>
    </location>
</feature>
<dbReference type="Proteomes" id="UP000077002">
    <property type="component" value="Unassembled WGS sequence"/>
</dbReference>
<dbReference type="GeneID" id="34597432"/>
<keyword evidence="2" id="KW-0862">Zinc</keyword>
<evidence type="ECO:0000256" key="1">
    <source>
        <dbReference type="ARBA" id="ARBA00022723"/>
    </source>
</evidence>
<protein>
    <recommendedName>
        <fullName evidence="8">Zn(2)-C6 fungal-type domain-containing protein</fullName>
    </recommendedName>
</protein>
<evidence type="ECO:0000313" key="9">
    <source>
        <dbReference type="EMBL" id="OAG43670.1"/>
    </source>
</evidence>
<gene>
    <name evidence="9" type="ORF">AYO21_02256</name>
</gene>
<evidence type="ECO:0000256" key="6">
    <source>
        <dbReference type="ARBA" id="ARBA00023242"/>
    </source>
</evidence>
<dbReference type="GO" id="GO:0000981">
    <property type="term" value="F:DNA-binding transcription factor activity, RNA polymerase II-specific"/>
    <property type="evidence" value="ECO:0007669"/>
    <property type="project" value="InterPro"/>
</dbReference>
<evidence type="ECO:0000259" key="8">
    <source>
        <dbReference type="PROSITE" id="PS50048"/>
    </source>
</evidence>
<dbReference type="CDD" id="cd12148">
    <property type="entry name" value="fungal_TF_MHR"/>
    <property type="match status" value="1"/>
</dbReference>
<dbReference type="RefSeq" id="XP_022515622.1">
    <property type="nucleotide sequence ID" value="XM_022652236.1"/>
</dbReference>
<proteinExistence type="predicted"/>
<sequence length="642" mass="72574">MSQASKINGACIICRKRKVKCDLTQVGQPCTNCRSGEYDCLPHRRKRRRYTVTDSPDDSANVTQQGQVAEHNESMGPPRSSLPVVTGSEQIAIVVDDSDQRTSPVFGDSSTAEYSYVGRCEYLGGQIHFTEDLTRRPSRSRPDVSSHDSDLHFLQIQHALDLPPRPVRAALVSAFMERCHPWTPIVELSWVNEPNHRHDSLLLQQSVFLAGSRVLNSPLMYASSQEYYARARTLFFHGHPRNTLLSIVATCLLQWWNPTGPETISTDTSSFWTRIGIELAHQMGLHLEPKDQPHKGFRRRLWWTLVTRDNIVSVGVGRPRTINLDDSTVNPPSINDFQVVDTNAHLFVAHVSICRQMGDLAEAHRRRLLTDARRQSFENSLFCWIHQLPPSLKVSHEQPSKVLSAYSLEKFQLHICYFVSLLILYKGTRVNTPESTAALMAASFIAGMLEEIMARDEIRYLSPIFPFYALAAGLTGLTGYRYTELRTKTEDDFAVIKAVLGHLGHRWQSANGVSCALLRVREMVRGQSTLDYAPVPLTPSLCRFFEAFSPDLCRCWHFQSTRPIVSSSDTNRDSQDNARLPHIILPREEPVVTQTQTLISDQVDLQRSIHDEDLPLFNDTALGTDAAWLFDDAFFTENSVLS</sequence>
<dbReference type="Pfam" id="PF00172">
    <property type="entry name" value="Zn_clus"/>
    <property type="match status" value="1"/>
</dbReference>
<dbReference type="InterPro" id="IPR052073">
    <property type="entry name" value="Amide_Lactam_Regulators"/>
</dbReference>
<dbReference type="Gene3D" id="4.10.240.10">
    <property type="entry name" value="Zn(2)-C6 fungal-type DNA-binding domain"/>
    <property type="match status" value="1"/>
</dbReference>
<dbReference type="CDD" id="cd00067">
    <property type="entry name" value="GAL4"/>
    <property type="match status" value="1"/>
</dbReference>
<evidence type="ECO:0000313" key="10">
    <source>
        <dbReference type="Proteomes" id="UP000077002"/>
    </source>
</evidence>
<reference evidence="9 10" key="1">
    <citation type="submission" date="2016-03" db="EMBL/GenBank/DDBJ databases">
        <title>Draft genome sequence of the Fonsecaea monophora CBS 269.37.</title>
        <authorList>
            <person name="Bombassaro A."/>
            <person name="Vinicius W.A."/>
            <person name="De Hoog S."/>
            <person name="Sun J."/>
            <person name="Souza E.M."/>
            <person name="Raittz R.T."/>
            <person name="Costa F."/>
            <person name="Leao A.C."/>
            <person name="Tadra-Sfeir M.Z."/>
            <person name="Baura V."/>
            <person name="Balsanelli E."/>
            <person name="Pedrosa F.O."/>
            <person name="Moreno L.F."/>
            <person name="Steffens M.B."/>
            <person name="Xi L."/>
            <person name="Bocca A.L."/>
            <person name="Felipe M.S."/>
            <person name="Teixeira M."/>
            <person name="Telles Filho F.Q."/>
            <person name="Azevedo C.M."/>
            <person name="Gomes R."/>
            <person name="Vicente V.A."/>
        </authorList>
    </citation>
    <scope>NUCLEOTIDE SEQUENCE [LARGE SCALE GENOMIC DNA]</scope>
    <source>
        <strain evidence="9 10">CBS 269.37</strain>
    </source>
</reference>
<dbReference type="GO" id="GO:0003677">
    <property type="term" value="F:DNA binding"/>
    <property type="evidence" value="ECO:0007669"/>
    <property type="project" value="UniProtKB-KW"/>
</dbReference>
<keyword evidence="6" id="KW-0539">Nucleus</keyword>
<keyword evidence="4" id="KW-0238">DNA-binding</keyword>
<dbReference type="SUPFAM" id="SSF57701">
    <property type="entry name" value="Zn2/Cys6 DNA-binding domain"/>
    <property type="match status" value="1"/>
</dbReference>
<dbReference type="PROSITE" id="PS00463">
    <property type="entry name" value="ZN2_CY6_FUNGAL_1"/>
    <property type="match status" value="1"/>
</dbReference>
<dbReference type="PROSITE" id="PS50048">
    <property type="entry name" value="ZN2_CY6_FUNGAL_2"/>
    <property type="match status" value="1"/>
</dbReference>
<dbReference type="SMART" id="SM00906">
    <property type="entry name" value="Fungal_trans"/>
    <property type="match status" value="1"/>
</dbReference>
<keyword evidence="3" id="KW-0805">Transcription regulation</keyword>
<feature type="compositionally biased region" description="Polar residues" evidence="7">
    <location>
        <begin position="52"/>
        <end position="67"/>
    </location>
</feature>
<dbReference type="PANTHER" id="PTHR47171:SF2">
    <property type="entry name" value="TRANSCRIPTION FACTOR, PUTATIVE-RELATED"/>
    <property type="match status" value="1"/>
</dbReference>
<comment type="caution">
    <text evidence="9">The sequence shown here is derived from an EMBL/GenBank/DDBJ whole genome shotgun (WGS) entry which is preliminary data.</text>
</comment>
<evidence type="ECO:0000256" key="4">
    <source>
        <dbReference type="ARBA" id="ARBA00023125"/>
    </source>
</evidence>
<keyword evidence="1" id="KW-0479">Metal-binding</keyword>
<dbReference type="GO" id="GO:0008270">
    <property type="term" value="F:zinc ion binding"/>
    <property type="evidence" value="ECO:0007669"/>
    <property type="project" value="InterPro"/>
</dbReference>
<dbReference type="Pfam" id="PF04082">
    <property type="entry name" value="Fungal_trans"/>
    <property type="match status" value="1"/>
</dbReference>
<evidence type="ECO:0000256" key="3">
    <source>
        <dbReference type="ARBA" id="ARBA00023015"/>
    </source>
</evidence>
<evidence type="ECO:0000256" key="7">
    <source>
        <dbReference type="SAM" id="MobiDB-lite"/>
    </source>
</evidence>
<dbReference type="EMBL" id="LVKK01000009">
    <property type="protein sequence ID" value="OAG43670.1"/>
    <property type="molecule type" value="Genomic_DNA"/>
</dbReference>
<evidence type="ECO:0000256" key="5">
    <source>
        <dbReference type="ARBA" id="ARBA00023163"/>
    </source>
</evidence>